<proteinExistence type="predicted"/>
<dbReference type="Gene3D" id="3.30.300.20">
    <property type="match status" value="1"/>
</dbReference>
<accession>A0ABS8D6V5</accession>
<dbReference type="PANTHER" id="PTHR39624">
    <property type="entry name" value="PROTEIN INVOLVED IN RIMO-MEDIATED BETA-METHYLTHIOLATION OF RIBOSOMAL PROTEIN S12 YCAO"/>
    <property type="match status" value="1"/>
</dbReference>
<dbReference type="Proteomes" id="UP001165395">
    <property type="component" value="Unassembled WGS sequence"/>
</dbReference>
<dbReference type="InterPro" id="IPR003718">
    <property type="entry name" value="OsmC/Ohr_fam"/>
</dbReference>
<dbReference type="InterPro" id="IPR036102">
    <property type="entry name" value="OsmC/Ohrsf"/>
</dbReference>
<reference evidence="1" key="1">
    <citation type="submission" date="2021-10" db="EMBL/GenBank/DDBJ databases">
        <title>The complete genome sequence of Leeia sp. TBRC 13508.</title>
        <authorList>
            <person name="Charoenyingcharoen P."/>
            <person name="Yukphan P."/>
        </authorList>
    </citation>
    <scope>NUCLEOTIDE SEQUENCE</scope>
    <source>
        <strain evidence="1">TBRC 13508</strain>
    </source>
</reference>
<dbReference type="Pfam" id="PF02566">
    <property type="entry name" value="OsmC"/>
    <property type="match status" value="1"/>
</dbReference>
<dbReference type="InterPro" id="IPR015946">
    <property type="entry name" value="KH_dom-like_a/b"/>
</dbReference>
<name>A0ABS8D6V5_9NEIS</name>
<gene>
    <name evidence="1" type="ORF">LIN78_10280</name>
</gene>
<protein>
    <submittedName>
        <fullName evidence="1">OsmC family protein</fullName>
    </submittedName>
</protein>
<keyword evidence="2" id="KW-1185">Reference proteome</keyword>
<organism evidence="1 2">
    <name type="scientific">Leeia speluncae</name>
    <dbReference type="NCBI Taxonomy" id="2884804"/>
    <lineage>
        <taxon>Bacteria</taxon>
        <taxon>Pseudomonadati</taxon>
        <taxon>Pseudomonadota</taxon>
        <taxon>Betaproteobacteria</taxon>
        <taxon>Neisseriales</taxon>
        <taxon>Leeiaceae</taxon>
        <taxon>Leeia</taxon>
    </lineage>
</organism>
<evidence type="ECO:0000313" key="1">
    <source>
        <dbReference type="EMBL" id="MCB6183930.1"/>
    </source>
</evidence>
<sequence length="127" mass="13820">MPVIVKKGNGTFQQHIQIDNHSLVADVPVNLGGDDQGPQPHDLLAAALGSCTAMTIVMYAKRKEMALDDVEVSVSQTMIAGTHLFTRHIHYIGNLNAEEKARLTEIANKCPVHKTLTSTIQVVTDFS</sequence>
<evidence type="ECO:0000313" key="2">
    <source>
        <dbReference type="Proteomes" id="UP001165395"/>
    </source>
</evidence>
<comment type="caution">
    <text evidence="1">The sequence shown here is derived from an EMBL/GenBank/DDBJ whole genome shotgun (WGS) entry which is preliminary data.</text>
</comment>
<dbReference type="RefSeq" id="WP_227180712.1">
    <property type="nucleotide sequence ID" value="NZ_JAJBZT010000005.1"/>
</dbReference>
<dbReference type="EMBL" id="JAJBZT010000005">
    <property type="protein sequence ID" value="MCB6183930.1"/>
    <property type="molecule type" value="Genomic_DNA"/>
</dbReference>
<dbReference type="SUPFAM" id="SSF82784">
    <property type="entry name" value="OsmC-like"/>
    <property type="match status" value="1"/>
</dbReference>
<dbReference type="PANTHER" id="PTHR39624:SF2">
    <property type="entry name" value="OSMC-LIKE PROTEIN"/>
    <property type="match status" value="1"/>
</dbReference>